<evidence type="ECO:0000313" key="5">
    <source>
        <dbReference type="Proteomes" id="UP001239445"/>
    </source>
</evidence>
<dbReference type="SMART" id="SM00853">
    <property type="entry name" value="MutL_C"/>
    <property type="match status" value="1"/>
</dbReference>
<dbReference type="InterPro" id="IPR042121">
    <property type="entry name" value="MutL_C_regsub"/>
</dbReference>
<dbReference type="Gene3D" id="3.30.1370.100">
    <property type="entry name" value="MutL, C-terminal domain, regulatory subdomain"/>
    <property type="match status" value="1"/>
</dbReference>
<dbReference type="Pfam" id="PF13589">
    <property type="entry name" value="HATPase_c_3"/>
    <property type="match status" value="1"/>
</dbReference>
<dbReference type="SUPFAM" id="SSF118116">
    <property type="entry name" value="DNA mismatch repair protein MutL"/>
    <property type="match status" value="2"/>
</dbReference>
<dbReference type="Pfam" id="PF08676">
    <property type="entry name" value="MutL_C"/>
    <property type="match status" value="1"/>
</dbReference>
<dbReference type="SUPFAM" id="SSF55874">
    <property type="entry name" value="ATPase domain of HSP90 chaperone/DNA topoisomerase II/histidine kinase"/>
    <property type="match status" value="1"/>
</dbReference>
<proteinExistence type="inferred from homology"/>
<dbReference type="InterPro" id="IPR036890">
    <property type="entry name" value="HATPase_C_sf"/>
</dbReference>
<evidence type="ECO:0000256" key="2">
    <source>
        <dbReference type="SAM" id="MobiDB-lite"/>
    </source>
</evidence>
<comment type="caution">
    <text evidence="4">The sequence shown here is derived from an EMBL/GenBank/DDBJ whole genome shotgun (WGS) entry which is preliminary data.</text>
</comment>
<keyword evidence="5" id="KW-1185">Reference proteome</keyword>
<gene>
    <name evidence="4" type="ORF">QBC47DRAFT_383898</name>
</gene>
<dbReference type="Proteomes" id="UP001239445">
    <property type="component" value="Unassembled WGS sequence"/>
</dbReference>
<comment type="similarity">
    <text evidence="1">Belongs to the DNA mismatch repair MutL/HexB family.</text>
</comment>
<reference evidence="4" key="1">
    <citation type="submission" date="2023-06" db="EMBL/GenBank/DDBJ databases">
        <title>Genome-scale phylogeny and comparative genomics of the fungal order Sordariales.</title>
        <authorList>
            <consortium name="Lawrence Berkeley National Laboratory"/>
            <person name="Hensen N."/>
            <person name="Bonometti L."/>
            <person name="Westerberg I."/>
            <person name="Brannstrom I.O."/>
            <person name="Guillou S."/>
            <person name="Cros-Aarteil S."/>
            <person name="Calhoun S."/>
            <person name="Haridas S."/>
            <person name="Kuo A."/>
            <person name="Mondo S."/>
            <person name="Pangilinan J."/>
            <person name="Riley R."/>
            <person name="Labutti K."/>
            <person name="Andreopoulos B."/>
            <person name="Lipzen A."/>
            <person name="Chen C."/>
            <person name="Yanf M."/>
            <person name="Daum C."/>
            <person name="Ng V."/>
            <person name="Clum A."/>
            <person name="Steindorff A."/>
            <person name="Ohm R."/>
            <person name="Martin F."/>
            <person name="Silar P."/>
            <person name="Natvig D."/>
            <person name="Lalanne C."/>
            <person name="Gautier V."/>
            <person name="Ament-Velasquez S.L."/>
            <person name="Kruys A."/>
            <person name="Hutchinson M.I."/>
            <person name="Powell A.J."/>
            <person name="Barry K."/>
            <person name="Miller A.N."/>
            <person name="Grigoriev I.V."/>
            <person name="Debuchy R."/>
            <person name="Gladieux P."/>
            <person name="Thoren M.H."/>
            <person name="Johannesson H."/>
        </authorList>
    </citation>
    <scope>NUCLEOTIDE SEQUENCE</scope>
    <source>
        <strain evidence="4">PSN4</strain>
    </source>
</reference>
<dbReference type="GO" id="GO:0016887">
    <property type="term" value="F:ATP hydrolysis activity"/>
    <property type="evidence" value="ECO:0007669"/>
    <property type="project" value="InterPro"/>
</dbReference>
<feature type="domain" description="MutL C-terminal dimerisation" evidence="3">
    <location>
        <begin position="682"/>
        <end position="874"/>
    </location>
</feature>
<dbReference type="GO" id="GO:0005524">
    <property type="term" value="F:ATP binding"/>
    <property type="evidence" value="ECO:0007669"/>
    <property type="project" value="InterPro"/>
</dbReference>
<feature type="region of interest" description="Disordered" evidence="2">
    <location>
        <begin position="408"/>
        <end position="456"/>
    </location>
</feature>
<organism evidence="4 5">
    <name type="scientific">Echria macrotheca</name>
    <dbReference type="NCBI Taxonomy" id="438768"/>
    <lineage>
        <taxon>Eukaryota</taxon>
        <taxon>Fungi</taxon>
        <taxon>Dikarya</taxon>
        <taxon>Ascomycota</taxon>
        <taxon>Pezizomycotina</taxon>
        <taxon>Sordariomycetes</taxon>
        <taxon>Sordariomycetidae</taxon>
        <taxon>Sordariales</taxon>
        <taxon>Schizotheciaceae</taxon>
        <taxon>Echria</taxon>
    </lineage>
</organism>
<dbReference type="InterPro" id="IPR014790">
    <property type="entry name" value="MutL_C"/>
</dbReference>
<dbReference type="Gene3D" id="3.30.565.10">
    <property type="entry name" value="Histidine kinase-like ATPase, C-terminal domain"/>
    <property type="match status" value="1"/>
</dbReference>
<dbReference type="InterPro" id="IPR042120">
    <property type="entry name" value="MutL_C_dimsub"/>
</dbReference>
<dbReference type="AlphaFoldDB" id="A0AAJ0BA00"/>
<protein>
    <recommendedName>
        <fullName evidence="3">MutL C-terminal dimerisation domain-containing protein</fullName>
    </recommendedName>
</protein>
<dbReference type="Gene3D" id="3.30.1540.20">
    <property type="entry name" value="MutL, C-terminal domain, dimerisation subdomain"/>
    <property type="match status" value="1"/>
</dbReference>
<dbReference type="InterPro" id="IPR038973">
    <property type="entry name" value="MutL/Mlh/Pms-like"/>
</dbReference>
<dbReference type="GO" id="GO:0006298">
    <property type="term" value="P:mismatch repair"/>
    <property type="evidence" value="ECO:0007669"/>
    <property type="project" value="InterPro"/>
</dbReference>
<evidence type="ECO:0000259" key="3">
    <source>
        <dbReference type="SMART" id="SM00853"/>
    </source>
</evidence>
<dbReference type="InterPro" id="IPR037198">
    <property type="entry name" value="MutL_C_sf"/>
</dbReference>
<dbReference type="PANTHER" id="PTHR10073">
    <property type="entry name" value="DNA MISMATCH REPAIR PROTEIN MLH, PMS, MUTL"/>
    <property type="match status" value="1"/>
</dbReference>
<dbReference type="GO" id="GO:0032300">
    <property type="term" value="C:mismatch repair complex"/>
    <property type="evidence" value="ECO:0007669"/>
    <property type="project" value="InterPro"/>
</dbReference>
<dbReference type="PANTHER" id="PTHR10073:SF47">
    <property type="entry name" value="DNA MISMATCH REPAIR PROTEIN MLH3"/>
    <property type="match status" value="1"/>
</dbReference>
<accession>A0AAJ0BA00</accession>
<dbReference type="EMBL" id="MU839835">
    <property type="protein sequence ID" value="KAK1754426.1"/>
    <property type="molecule type" value="Genomic_DNA"/>
</dbReference>
<evidence type="ECO:0000256" key="1">
    <source>
        <dbReference type="ARBA" id="ARBA00006082"/>
    </source>
</evidence>
<name>A0AAJ0BA00_9PEZI</name>
<dbReference type="GO" id="GO:0140664">
    <property type="term" value="F:ATP-dependent DNA damage sensor activity"/>
    <property type="evidence" value="ECO:0007669"/>
    <property type="project" value="InterPro"/>
</dbReference>
<feature type="compositionally biased region" description="Polar residues" evidence="2">
    <location>
        <begin position="408"/>
        <end position="434"/>
    </location>
</feature>
<evidence type="ECO:0000313" key="4">
    <source>
        <dbReference type="EMBL" id="KAK1754426.1"/>
    </source>
</evidence>
<sequence>MSIHALPGDVVAQIKSSTVITSLNGVVYGLLQNALDAGASKVTISVDYSRGNCSVEDDGQGIPPADFRDDGGLGKLYYTSKYPPRLELHGRHGTFLASLAALSLLTVSSHHREYRSHNALTIHNSRVVARNTPALPEQELLAAPSGTRVVVRDLFGSMPVRVKQRAIEADRLGTAKNFDQLVLTIVSVLLAWPRVVMVTVRDGTRKPTLLRSAAQVDERESEKPVGKSIITRTRQLLAQASLAEDCNLESWVPLGVSAHGISVNGCVSLTPVATRRLQFISLGVRPFLNDHDSNVLHEAFNDVFASSAFGAVGDSGLDAAEPLPKLDNFNAKELKVRKGPDRWPVFYLRIELDGRIDSLDGDAFLEGGSDHDGSIEAITDLLRLLAYEFLKKHHFRPKPLNALQALQPTESESPGRQNVPKSTSTDPPRINNSRLAKRQRTTNNAQKDSRALRARVSSPFSSWSRIKAAPAGKSPESVCSSLVSPLTHQARPGLGDIDTSTDVAGSSSTWSPLFGQAGKLLRKPFDDGEETPAETGNVVVEEQTESPPVDAGAHPGDTILWTDPVTKIKTLVDQRTGFVIKPASKPTERRETPKVPTRAVLPQRPAGVTPLPCPPDSEGRIFQPSERAIPSVFPSSVPSDPSLLGSHQCGETGEVKVDAATGVTSKVLESRISKDALREAQVIGQVDRKFILARVSSTCSAGYMLVLIDQHAADERCKVEDLMRGYFATAGDGGDALTEPLERPLRFEFSRREGQLLTRFTEHFKHWGIGLDVFHSRDGPAPGHDKSTTIAVEVQSLPPCITERCRLEPRLLAELLRKEIWKLCDDPGRWNSGRDHTQEDARDWIARFHRCPDGIQELLNSRACRSAIMFNDVLTLEECKQLVRRLASCAFPFQCAHGRPSMVPLVDMGGESGLVGLMDEREVKPRETLRQLETWSKSTKMV</sequence>